<evidence type="ECO:0000256" key="2">
    <source>
        <dbReference type="ARBA" id="ARBA00023136"/>
    </source>
</evidence>
<dbReference type="InterPro" id="IPR012338">
    <property type="entry name" value="Beta-lactam/transpept-like"/>
</dbReference>
<dbReference type="GO" id="GO:0047420">
    <property type="term" value="F:N-acyl-D-amino-acid deacylase activity"/>
    <property type="evidence" value="ECO:0007669"/>
    <property type="project" value="UniProtKB-EC"/>
</dbReference>
<evidence type="ECO:0000259" key="3">
    <source>
        <dbReference type="Pfam" id="PF00144"/>
    </source>
</evidence>
<keyword evidence="2" id="KW-0472">Membrane</keyword>
<dbReference type="InterPro" id="IPR050491">
    <property type="entry name" value="AmpC-like"/>
</dbReference>
<dbReference type="PANTHER" id="PTHR46825:SF11">
    <property type="entry name" value="PENICILLIN-BINDING PROTEIN 4"/>
    <property type="match status" value="1"/>
</dbReference>
<evidence type="ECO:0000256" key="1">
    <source>
        <dbReference type="ARBA" id="ARBA00004370"/>
    </source>
</evidence>
<keyword evidence="5" id="KW-1185">Reference proteome</keyword>
<dbReference type="SUPFAM" id="SSF56601">
    <property type="entry name" value="beta-lactamase/transpeptidase-like"/>
    <property type="match status" value="1"/>
</dbReference>
<organism evidence="4 5">
    <name type="scientific">Bacillus sonorensis</name>
    <dbReference type="NCBI Taxonomy" id="119858"/>
    <lineage>
        <taxon>Bacteria</taxon>
        <taxon>Bacillati</taxon>
        <taxon>Bacillota</taxon>
        <taxon>Bacilli</taxon>
        <taxon>Bacillales</taxon>
        <taxon>Bacillaceae</taxon>
        <taxon>Bacillus</taxon>
    </lineage>
</organism>
<dbReference type="EC" id="3.5.1.81" evidence="4"/>
<dbReference type="GeneID" id="92853106"/>
<reference evidence="4 5" key="1">
    <citation type="submission" date="2017-06" db="EMBL/GenBank/DDBJ databases">
        <title>Genome sequence of Bacillus sonorensis strain SRCM101395.</title>
        <authorList>
            <person name="Cho S.H."/>
        </authorList>
    </citation>
    <scope>NUCLEOTIDE SEQUENCE [LARGE SCALE GENOMIC DNA]</scope>
    <source>
        <strain evidence="4 5">SRCM101395</strain>
    </source>
</reference>
<evidence type="ECO:0000313" key="4">
    <source>
        <dbReference type="EMBL" id="ASB89459.1"/>
    </source>
</evidence>
<proteinExistence type="predicted"/>
<protein>
    <submittedName>
        <fullName evidence="4">N-acyl-D-amino-acid deacylase</fullName>
        <ecNumber evidence="4">3.5.1.81</ecNumber>
    </submittedName>
</protein>
<sequence>MEHTTDQLDAYLMEQASRNHFHGSILLADKNGIILSKGYGYSNYRDKIENGPESRYQIASLTKQFTAVAIMQLHEKGLLKTSDPVQLYLPDYPNGDRITIKHLLSHTSGIPDFLEEELLDIELTLSTLDQFISLFVDKPLEFTPGQRFSYSNSGYILLAKIIETVTDDSYEHNIQKLIFEPLGMKNSGFFTSPADIFPTVGYLAINRGTVQAPIVYGHGESGLYSTVEDLYLWDRALYTEKLISESALKEILYSCVRKPAFPCDGPFSGLVQNNLIGYGWFINKQNKYKIWHDGEIHGFISSINRFIDQKKVLIMLSNCNLSKADEILAYLEDALLKM</sequence>
<dbReference type="RefSeq" id="WP_006640273.1">
    <property type="nucleotide sequence ID" value="NZ_BORD01000004.1"/>
</dbReference>
<accession>A0ABM6LJF2</accession>
<keyword evidence="4" id="KW-0378">Hydrolase</keyword>
<feature type="domain" description="Beta-lactamase-related" evidence="3">
    <location>
        <begin position="24"/>
        <end position="330"/>
    </location>
</feature>
<dbReference type="Pfam" id="PF00144">
    <property type="entry name" value="Beta-lactamase"/>
    <property type="match status" value="1"/>
</dbReference>
<comment type="subcellular location">
    <subcellularLocation>
        <location evidence="1">Membrane</location>
    </subcellularLocation>
</comment>
<dbReference type="Gene3D" id="3.40.710.10">
    <property type="entry name" value="DD-peptidase/beta-lactamase superfamily"/>
    <property type="match status" value="1"/>
</dbReference>
<name>A0ABM6LJF2_9BACI</name>
<dbReference type="EMBL" id="CP021920">
    <property type="protein sequence ID" value="ASB89459.1"/>
    <property type="molecule type" value="Genomic_DNA"/>
</dbReference>
<gene>
    <name evidence="4" type="ORF">S101395_02952</name>
</gene>
<dbReference type="InterPro" id="IPR001466">
    <property type="entry name" value="Beta-lactam-related"/>
</dbReference>
<dbReference type="Proteomes" id="UP000196877">
    <property type="component" value="Chromosome"/>
</dbReference>
<evidence type="ECO:0000313" key="5">
    <source>
        <dbReference type="Proteomes" id="UP000196877"/>
    </source>
</evidence>
<dbReference type="PANTHER" id="PTHR46825">
    <property type="entry name" value="D-ALANYL-D-ALANINE-CARBOXYPEPTIDASE/ENDOPEPTIDASE AMPH"/>
    <property type="match status" value="1"/>
</dbReference>